<comment type="caution">
    <text evidence="1">The sequence shown here is derived from an EMBL/GenBank/DDBJ whole genome shotgun (WGS) entry which is preliminary data.</text>
</comment>
<dbReference type="EMBL" id="BMAV01000022">
    <property type="protein sequence ID" value="GFY36961.1"/>
    <property type="molecule type" value="Genomic_DNA"/>
</dbReference>
<organism evidence="1 2">
    <name type="scientific">Trichonephila inaurata madagascariensis</name>
    <dbReference type="NCBI Taxonomy" id="2747483"/>
    <lineage>
        <taxon>Eukaryota</taxon>
        <taxon>Metazoa</taxon>
        <taxon>Ecdysozoa</taxon>
        <taxon>Arthropoda</taxon>
        <taxon>Chelicerata</taxon>
        <taxon>Arachnida</taxon>
        <taxon>Araneae</taxon>
        <taxon>Araneomorphae</taxon>
        <taxon>Entelegynae</taxon>
        <taxon>Araneoidea</taxon>
        <taxon>Nephilidae</taxon>
        <taxon>Trichonephila</taxon>
        <taxon>Trichonephila inaurata</taxon>
    </lineage>
</organism>
<accession>A0A8X7BLZ9</accession>
<evidence type="ECO:0000313" key="1">
    <source>
        <dbReference type="EMBL" id="GFY36961.1"/>
    </source>
</evidence>
<protein>
    <submittedName>
        <fullName evidence="1">Uncharacterized protein</fullName>
    </submittedName>
</protein>
<reference evidence="1" key="1">
    <citation type="submission" date="2020-08" db="EMBL/GenBank/DDBJ databases">
        <title>Multicomponent nature underlies the extraordinary mechanical properties of spider dragline silk.</title>
        <authorList>
            <person name="Kono N."/>
            <person name="Nakamura H."/>
            <person name="Mori M."/>
            <person name="Yoshida Y."/>
            <person name="Ohtoshi R."/>
            <person name="Malay A.D."/>
            <person name="Moran D.A.P."/>
            <person name="Tomita M."/>
            <person name="Numata K."/>
            <person name="Arakawa K."/>
        </authorList>
    </citation>
    <scope>NUCLEOTIDE SEQUENCE</scope>
</reference>
<proteinExistence type="predicted"/>
<gene>
    <name evidence="1" type="ORF">TNIN_145661</name>
</gene>
<dbReference type="Proteomes" id="UP000886998">
    <property type="component" value="Unassembled WGS sequence"/>
</dbReference>
<sequence length="102" mass="11954">MVVAIVHPDDRYSYGKHMACKSELLIQMRSSRFRMFDGGNSSLCVCDTFQRNQNQRRGPQGNKLMEGRVKTYVRIDPGNHFIFPTKTQRKCTYCKKKNYENP</sequence>
<dbReference type="AlphaFoldDB" id="A0A8X7BLZ9"/>
<keyword evidence="2" id="KW-1185">Reference proteome</keyword>
<name>A0A8X7BLZ9_9ARAC</name>
<evidence type="ECO:0000313" key="2">
    <source>
        <dbReference type="Proteomes" id="UP000886998"/>
    </source>
</evidence>